<dbReference type="Proteomes" id="UP001652660">
    <property type="component" value="Chromosome 6e"/>
</dbReference>
<protein>
    <submittedName>
        <fullName evidence="2 3">Uncharacterized protein LOC113695469 isoform X1</fullName>
    </submittedName>
    <submittedName>
        <fullName evidence="4">Uncharacterized protein isoform X1</fullName>
    </submittedName>
</protein>
<gene>
    <name evidence="2 3 4" type="primary">LOC113695469</name>
</gene>
<dbReference type="OrthoDB" id="673776at2759"/>
<dbReference type="Gene3D" id="1.25.40.20">
    <property type="entry name" value="Ankyrin repeat-containing domain"/>
    <property type="match status" value="1"/>
</dbReference>
<accession>A0A6P6SX30</accession>
<evidence type="ECO:0000313" key="3">
    <source>
        <dbReference type="RefSeq" id="XP_027070385.1"/>
    </source>
</evidence>
<dbReference type="RefSeq" id="XP_071911397.1">
    <property type="nucleotide sequence ID" value="XM_072055296.1"/>
</dbReference>
<evidence type="ECO:0000313" key="1">
    <source>
        <dbReference type="Proteomes" id="UP001652660"/>
    </source>
</evidence>
<reference evidence="2 3" key="2">
    <citation type="submission" date="2025-04" db="UniProtKB">
        <authorList>
            <consortium name="RefSeq"/>
        </authorList>
    </citation>
    <scope>IDENTIFICATION</scope>
    <source>
        <tissue evidence="2 3">Leaves</tissue>
    </source>
</reference>
<organism evidence="1 3">
    <name type="scientific">Coffea arabica</name>
    <name type="common">Arabian coffee</name>
    <dbReference type="NCBI Taxonomy" id="13443"/>
    <lineage>
        <taxon>Eukaryota</taxon>
        <taxon>Viridiplantae</taxon>
        <taxon>Streptophyta</taxon>
        <taxon>Embryophyta</taxon>
        <taxon>Tracheophyta</taxon>
        <taxon>Spermatophyta</taxon>
        <taxon>Magnoliopsida</taxon>
        <taxon>eudicotyledons</taxon>
        <taxon>Gunneridae</taxon>
        <taxon>Pentapetalae</taxon>
        <taxon>asterids</taxon>
        <taxon>lamiids</taxon>
        <taxon>Gentianales</taxon>
        <taxon>Rubiaceae</taxon>
        <taxon>Ixoroideae</taxon>
        <taxon>Gardenieae complex</taxon>
        <taxon>Bertiereae - Coffeeae clade</taxon>
        <taxon>Coffeeae</taxon>
        <taxon>Coffea</taxon>
    </lineage>
</organism>
<dbReference type="RefSeq" id="XP_027070383.1">
    <property type="nucleotide sequence ID" value="XM_027214582.1"/>
</dbReference>
<dbReference type="AlphaFoldDB" id="A0A6P6SX30"/>
<dbReference type="SUPFAM" id="SSF48403">
    <property type="entry name" value="Ankyrin repeat"/>
    <property type="match status" value="1"/>
</dbReference>
<evidence type="ECO:0000313" key="4">
    <source>
        <dbReference type="RefSeq" id="XP_071911397.1"/>
    </source>
</evidence>
<proteinExistence type="predicted"/>
<dbReference type="GeneID" id="113695469"/>
<dbReference type="RefSeq" id="XP_027070385.1">
    <property type="nucleotide sequence ID" value="XM_027214584.1"/>
</dbReference>
<dbReference type="InterPro" id="IPR036770">
    <property type="entry name" value="Ankyrin_rpt-contain_sf"/>
</dbReference>
<sequence>MLDYVKCNCEKALRLHKQVEDLIRIDNKSRFVSLVRRVLEKKNSVTNENVLDSKDVLMWICSHQALACATALLEGKTGLSVDLNVTLKCGFYPLHYAAENLCCGLTDVFLKHGALTSLPCSVHGSRYSGKLPLSVALEAIGCHPFLRDWSPNKSIFKLIYIFCLPEMAEPLETLKLLALHTEELQVISSSNVHEGRLVQLVALLLVAREKLLAPAIDNSVDGSFIGQCILKELALLLDQEVKLMGTAHNEELNRCRQMKDAIRSMGLMLNVFDKAGGPIDRFRYFIALGNDIPPHIVVRNVICLLKDLGFALKTEDIDVSDISCMVTRLNLQESARLSMALDNILQPKSSWSEFNQNSVNGDGGQRQIQMNSPFPAGISVSSLKSFHTCLGFMPRPAPVPAPPRGTQKIIRGMQPGSRLCWATHWAFRALTIKRRIS</sequence>
<keyword evidence="1" id="KW-1185">Reference proteome</keyword>
<evidence type="ECO:0000313" key="2">
    <source>
        <dbReference type="RefSeq" id="XP_027070383.1"/>
    </source>
</evidence>
<name>A0A6P6SX30_COFAR</name>
<reference evidence="1" key="1">
    <citation type="journal article" date="2025" name="Foods">
        <title>Unveiling the Microbial Signatures of Arabica Coffee Cherries: Insights into Ripeness Specific Diversity, Functional Traits, and Implications for Quality and Safety.</title>
        <authorList>
            <consortium name="RefSeq"/>
            <person name="Tenea G.N."/>
            <person name="Cifuentes V."/>
            <person name="Reyes P."/>
            <person name="Cevallos-Vallejos M."/>
        </authorList>
    </citation>
    <scope>NUCLEOTIDE SEQUENCE [LARGE SCALE GENOMIC DNA]</scope>
</reference>